<proteinExistence type="predicted"/>
<comment type="caution">
    <text evidence="1">The sequence shown here is derived from an EMBL/GenBank/DDBJ whole genome shotgun (WGS) entry which is preliminary data.</text>
</comment>
<evidence type="ECO:0000313" key="1">
    <source>
        <dbReference type="EMBL" id="CAI9975985.1"/>
    </source>
</evidence>
<name>A0AA86UXM2_9EUKA</name>
<dbReference type="EMBL" id="CATOUU010001171">
    <property type="protein sequence ID" value="CAI9975985.1"/>
    <property type="molecule type" value="Genomic_DNA"/>
</dbReference>
<evidence type="ECO:0000313" key="3">
    <source>
        <dbReference type="Proteomes" id="UP001642409"/>
    </source>
</evidence>
<reference evidence="2 3" key="2">
    <citation type="submission" date="2024-07" db="EMBL/GenBank/DDBJ databases">
        <authorList>
            <person name="Akdeniz Z."/>
        </authorList>
    </citation>
    <scope>NUCLEOTIDE SEQUENCE [LARGE SCALE GENOMIC DNA]</scope>
</reference>
<accession>A0AA86UXM2</accession>
<gene>
    <name evidence="2" type="ORF">HINF_LOCUS51522</name>
    <name evidence="1" type="ORF">HINF_LOCUS63630</name>
</gene>
<dbReference type="EMBL" id="CAXDID020000252">
    <property type="protein sequence ID" value="CAL6064780.1"/>
    <property type="molecule type" value="Genomic_DNA"/>
</dbReference>
<dbReference type="Proteomes" id="UP001642409">
    <property type="component" value="Unassembled WGS sequence"/>
</dbReference>
<reference evidence="1" key="1">
    <citation type="submission" date="2023-06" db="EMBL/GenBank/DDBJ databases">
        <authorList>
            <person name="Kurt Z."/>
        </authorList>
    </citation>
    <scope>NUCLEOTIDE SEQUENCE</scope>
</reference>
<dbReference type="AlphaFoldDB" id="A0AA86UXM2"/>
<evidence type="ECO:0000313" key="2">
    <source>
        <dbReference type="EMBL" id="CAL6064780.1"/>
    </source>
</evidence>
<protein>
    <submittedName>
        <fullName evidence="2">Hypothetical_protein</fullName>
    </submittedName>
</protein>
<sequence length="140" mass="16086">MGLCFLPTRDSTPICYKYLVEKQRQPCRTVMTPFCGFQISSVLHQINASTTGVQQKFSYIKVIVAFIQCQKDVGCIIISNQWHLSLKAFQLWYAVSIYVLSFPELYSIKTDYITTTLLALLSLSVSNYDLCKQTWPRHLS</sequence>
<organism evidence="1">
    <name type="scientific">Hexamita inflata</name>
    <dbReference type="NCBI Taxonomy" id="28002"/>
    <lineage>
        <taxon>Eukaryota</taxon>
        <taxon>Metamonada</taxon>
        <taxon>Diplomonadida</taxon>
        <taxon>Hexamitidae</taxon>
        <taxon>Hexamitinae</taxon>
        <taxon>Hexamita</taxon>
    </lineage>
</organism>
<keyword evidence="3" id="KW-1185">Reference proteome</keyword>